<dbReference type="InterPro" id="IPR018289">
    <property type="entry name" value="MULE_transposase_dom"/>
</dbReference>
<evidence type="ECO:0000313" key="3">
    <source>
        <dbReference type="Proteomes" id="UP001172457"/>
    </source>
</evidence>
<dbReference type="GO" id="GO:0045944">
    <property type="term" value="P:positive regulation of transcription by RNA polymerase II"/>
    <property type="evidence" value="ECO:0007669"/>
    <property type="project" value="InterPro"/>
</dbReference>
<sequence length="834" mass="96754">METWGENLHLYRSYEEQNIYTNIKTEGDATDLYIPNNTSKFVTNKVFHSREDLVEWVQQVGRSLGYAIVIKRSVRKASGVMSKVCFQCDRGGVYGSKASSRNTTTKKINCPFGLIGKYVKAYNWWTLRVVCDEHNHDHAQHIPMKGQPRAMRLCENEVRLVEEDLSTQYVKPREILFRNSSDEEHDIHTNIKTEGDATDLYVPENTSKFVTNKVFHSREDLVEWVQQVGRSMGYAIVIKRSVRKASGVMSKVCFMCDRGGVCRSKKISSRNTTTKKINCPFALIGKYVKAYNWWTLRVICDKHNHDHAQHIRMQGHPYAMRLSENEAQLVEDLSTQYLKPREILIALKEKNVDNLSTLKTIYNARQKFRRTKNAGRTEMQVVMSFLKQQGYVYESRANETTNELEDLFFAHPKSLELWRAFPDVVLIDATYKTDRYRLSLLEIVGVTSTGVTFCLAFVFMQKQRECGYVWALNCLKSTIGDICPRVVVTDRELALMNACNIVFPDAKQLLCRWHINQCILKNCRPLILDLQTWNSFYQVWMKLVDSPTKEWYEYNLSGLEAILFYYPGVLDYLNEEWLTRHKEMFVSAWAEYLNFGNHLINQAERQHFKLKLYLESKQSDLQTSLNYIHEVIQSEDALIMASIEVSNPRNNATSGFYMFLTKDWISRKKKRTKWYNCRAAGTSHDSHMIFVTRFGNCRNLLTAMKRVTELLGCDFGKSLKLRKITAVGLCFGQSRGAIASIRSSLAGVFFSIFFWICFQASRCTIHILFYNTPKFLLHDPEEEMEAANTNCRRSGEDEERRWKRLEECMISLATTGLACSMESSRKNGFEQDPP</sequence>
<dbReference type="Pfam" id="PF08731">
    <property type="entry name" value="AFT"/>
    <property type="match status" value="2"/>
</dbReference>
<dbReference type="InterPro" id="IPR052579">
    <property type="entry name" value="Zinc_finger_SWIM"/>
</dbReference>
<organism evidence="2 3">
    <name type="scientific">Centaurea solstitialis</name>
    <name type="common">yellow star-thistle</name>
    <dbReference type="NCBI Taxonomy" id="347529"/>
    <lineage>
        <taxon>Eukaryota</taxon>
        <taxon>Viridiplantae</taxon>
        <taxon>Streptophyta</taxon>
        <taxon>Embryophyta</taxon>
        <taxon>Tracheophyta</taxon>
        <taxon>Spermatophyta</taxon>
        <taxon>Magnoliopsida</taxon>
        <taxon>eudicotyledons</taxon>
        <taxon>Gunneridae</taxon>
        <taxon>Pentapetalae</taxon>
        <taxon>asterids</taxon>
        <taxon>campanulids</taxon>
        <taxon>Asterales</taxon>
        <taxon>Asteraceae</taxon>
        <taxon>Carduoideae</taxon>
        <taxon>Cardueae</taxon>
        <taxon>Centaureinae</taxon>
        <taxon>Centaurea</taxon>
    </lineage>
</organism>
<dbReference type="AlphaFoldDB" id="A0AA38TR29"/>
<name>A0AA38TR29_9ASTR</name>
<dbReference type="InterPro" id="IPR014842">
    <property type="entry name" value="AFT"/>
</dbReference>
<evidence type="ECO:0000313" key="2">
    <source>
        <dbReference type="EMBL" id="KAJ9565500.1"/>
    </source>
</evidence>
<dbReference type="PANTHER" id="PTHR31569:SF4">
    <property type="entry name" value="SWIM-TYPE DOMAIN-CONTAINING PROTEIN"/>
    <property type="match status" value="1"/>
</dbReference>
<dbReference type="EMBL" id="JARYMX010000001">
    <property type="protein sequence ID" value="KAJ9565500.1"/>
    <property type="molecule type" value="Genomic_DNA"/>
</dbReference>
<accession>A0AA38TR29</accession>
<comment type="caution">
    <text evidence="2">The sequence shown here is derived from an EMBL/GenBank/DDBJ whole genome shotgun (WGS) entry which is preliminary data.</text>
</comment>
<feature type="domain" description="MULE transposase" evidence="1">
    <location>
        <begin position="424"/>
        <end position="517"/>
    </location>
</feature>
<dbReference type="PANTHER" id="PTHR31569">
    <property type="entry name" value="SWIM-TYPE DOMAIN-CONTAINING PROTEIN"/>
    <property type="match status" value="1"/>
</dbReference>
<dbReference type="Pfam" id="PF10551">
    <property type="entry name" value="MULE"/>
    <property type="match status" value="1"/>
</dbReference>
<dbReference type="GO" id="GO:0010106">
    <property type="term" value="P:cellular response to iron ion starvation"/>
    <property type="evidence" value="ECO:0007669"/>
    <property type="project" value="InterPro"/>
</dbReference>
<dbReference type="GO" id="GO:0000981">
    <property type="term" value="F:DNA-binding transcription factor activity, RNA polymerase II-specific"/>
    <property type="evidence" value="ECO:0007669"/>
    <property type="project" value="InterPro"/>
</dbReference>
<proteinExistence type="predicted"/>
<protein>
    <recommendedName>
        <fullName evidence="1">MULE transposase domain-containing protein</fullName>
    </recommendedName>
</protein>
<evidence type="ECO:0000259" key="1">
    <source>
        <dbReference type="Pfam" id="PF10551"/>
    </source>
</evidence>
<dbReference type="Proteomes" id="UP001172457">
    <property type="component" value="Chromosome 1"/>
</dbReference>
<keyword evidence="3" id="KW-1185">Reference proteome</keyword>
<reference evidence="2" key="1">
    <citation type="submission" date="2023-03" db="EMBL/GenBank/DDBJ databases">
        <title>Chromosome-scale reference genome and RAD-based genetic map of yellow starthistle (Centaurea solstitialis) reveal putative structural variation and QTLs associated with invader traits.</title>
        <authorList>
            <person name="Reatini B."/>
            <person name="Cang F.A."/>
            <person name="Jiang Q."/>
            <person name="Mckibben M.T.W."/>
            <person name="Barker M.S."/>
            <person name="Rieseberg L.H."/>
            <person name="Dlugosch K.M."/>
        </authorList>
    </citation>
    <scope>NUCLEOTIDE SEQUENCE</scope>
    <source>
        <strain evidence="2">CAN-66</strain>
        <tissue evidence="2">Leaf</tissue>
    </source>
</reference>
<gene>
    <name evidence="2" type="ORF">OSB04_001466</name>
</gene>